<keyword evidence="2" id="KW-1003">Cell membrane</keyword>
<evidence type="ECO:0000256" key="8">
    <source>
        <dbReference type="SAM" id="Phobius"/>
    </source>
</evidence>
<sequence>MPRTTLAWTAAVLLTAAALCPLLLHWLTNPDDQRLVDLAVYREGGSSFLLGRPIYDHLTPAPQLLPFTYPPIAAMLAAPLAALSWTAAQWAWTGGIVATLAAVTTLAFGPLTIQTGRLRPYLLAAAVIASAYLIPVQYQVRFGQVGLFLTLLCLLDCTVKAPWWPRGVLIGLATAIKLVPGLFIIYLWITGRQRAATAAAITTITLTALPFALIPQDAAAFWFRALLAPDRAGAANATTNQSLRGMLLRLYLDSGVTTALWLVTAATVGALGLIAARALSRDGQEIAAVSVTGLLTALLSPIGWMHHFTWIILTIAAALGRDSGPGRFLRAGLIWLAFTIPIPYLGVAVWAGHPTDAWAVISGKILQDAFGLIVVGLVAAAWWQARTVEQPIADPQQGPDS</sequence>
<feature type="transmembrane region" description="Helical" evidence="8">
    <location>
        <begin position="286"/>
        <end position="319"/>
    </location>
</feature>
<feature type="transmembrane region" description="Helical" evidence="8">
    <location>
        <begin position="195"/>
        <end position="214"/>
    </location>
</feature>
<keyword evidence="4 8" id="KW-0812">Transmembrane</keyword>
<evidence type="ECO:0000256" key="3">
    <source>
        <dbReference type="ARBA" id="ARBA00022679"/>
    </source>
</evidence>
<accession>A0ABN3CY17</accession>
<dbReference type="Proteomes" id="UP001499843">
    <property type="component" value="Unassembled WGS sequence"/>
</dbReference>
<feature type="transmembrane region" description="Helical" evidence="8">
    <location>
        <begin position="250"/>
        <end position="274"/>
    </location>
</feature>
<dbReference type="RefSeq" id="WP_344491910.1">
    <property type="nucleotide sequence ID" value="NZ_BAAAQX010000040.1"/>
</dbReference>
<evidence type="ECO:0000256" key="4">
    <source>
        <dbReference type="ARBA" id="ARBA00022692"/>
    </source>
</evidence>
<gene>
    <name evidence="9" type="ORF">GCM10009850_098850</name>
</gene>
<protein>
    <submittedName>
        <fullName evidence="9">Glycosyltransferase 87 family protein</fullName>
    </submittedName>
</protein>
<comment type="subcellular location">
    <subcellularLocation>
        <location evidence="1">Cell membrane</location>
        <topology evidence="1">Multi-pass membrane protein</topology>
    </subcellularLocation>
</comment>
<feature type="transmembrane region" description="Helical" evidence="8">
    <location>
        <begin position="90"/>
        <end position="109"/>
    </location>
</feature>
<feature type="transmembrane region" description="Helical" evidence="8">
    <location>
        <begin position="168"/>
        <end position="189"/>
    </location>
</feature>
<comment type="similarity">
    <text evidence="7">Belongs to the glycosyltransferase 87 family.</text>
</comment>
<evidence type="ECO:0000256" key="6">
    <source>
        <dbReference type="ARBA" id="ARBA00023136"/>
    </source>
</evidence>
<keyword evidence="5 8" id="KW-1133">Transmembrane helix</keyword>
<evidence type="ECO:0000313" key="10">
    <source>
        <dbReference type="Proteomes" id="UP001499843"/>
    </source>
</evidence>
<evidence type="ECO:0000256" key="5">
    <source>
        <dbReference type="ARBA" id="ARBA00022989"/>
    </source>
</evidence>
<dbReference type="Pfam" id="PF09594">
    <property type="entry name" value="GT87"/>
    <property type="match status" value="1"/>
</dbReference>
<feature type="transmembrane region" description="Helical" evidence="8">
    <location>
        <begin position="365"/>
        <end position="383"/>
    </location>
</feature>
<proteinExistence type="inferred from homology"/>
<dbReference type="InterPro" id="IPR018584">
    <property type="entry name" value="GT87"/>
</dbReference>
<keyword evidence="6 8" id="KW-0472">Membrane</keyword>
<name>A0ABN3CY17_9ACTN</name>
<evidence type="ECO:0000313" key="9">
    <source>
        <dbReference type="EMBL" id="GAA2214420.1"/>
    </source>
</evidence>
<evidence type="ECO:0000256" key="1">
    <source>
        <dbReference type="ARBA" id="ARBA00004651"/>
    </source>
</evidence>
<dbReference type="EMBL" id="BAAAQX010000040">
    <property type="protein sequence ID" value="GAA2214420.1"/>
    <property type="molecule type" value="Genomic_DNA"/>
</dbReference>
<feature type="transmembrane region" description="Helical" evidence="8">
    <location>
        <begin position="331"/>
        <end position="353"/>
    </location>
</feature>
<evidence type="ECO:0000256" key="7">
    <source>
        <dbReference type="ARBA" id="ARBA00024033"/>
    </source>
</evidence>
<organism evidence="9 10">
    <name type="scientific">Nonomuraea monospora</name>
    <dbReference type="NCBI Taxonomy" id="568818"/>
    <lineage>
        <taxon>Bacteria</taxon>
        <taxon>Bacillati</taxon>
        <taxon>Actinomycetota</taxon>
        <taxon>Actinomycetes</taxon>
        <taxon>Streptosporangiales</taxon>
        <taxon>Streptosporangiaceae</taxon>
        <taxon>Nonomuraea</taxon>
    </lineage>
</organism>
<keyword evidence="10" id="KW-1185">Reference proteome</keyword>
<reference evidence="9 10" key="1">
    <citation type="journal article" date="2019" name="Int. J. Syst. Evol. Microbiol.">
        <title>The Global Catalogue of Microorganisms (GCM) 10K type strain sequencing project: providing services to taxonomists for standard genome sequencing and annotation.</title>
        <authorList>
            <consortium name="The Broad Institute Genomics Platform"/>
            <consortium name="The Broad Institute Genome Sequencing Center for Infectious Disease"/>
            <person name="Wu L."/>
            <person name="Ma J."/>
        </authorList>
    </citation>
    <scope>NUCLEOTIDE SEQUENCE [LARGE SCALE GENOMIC DNA]</scope>
    <source>
        <strain evidence="9 10">JCM 16114</strain>
    </source>
</reference>
<evidence type="ECO:0000256" key="2">
    <source>
        <dbReference type="ARBA" id="ARBA00022475"/>
    </source>
</evidence>
<feature type="transmembrane region" description="Helical" evidence="8">
    <location>
        <begin position="121"/>
        <end position="138"/>
    </location>
</feature>
<comment type="caution">
    <text evidence="9">The sequence shown here is derived from an EMBL/GenBank/DDBJ whole genome shotgun (WGS) entry which is preliminary data.</text>
</comment>
<keyword evidence="3" id="KW-0808">Transferase</keyword>